<dbReference type="PROSITE" id="PS51217">
    <property type="entry name" value="UVRD_HELICASE_CTER"/>
    <property type="match status" value="1"/>
</dbReference>
<dbReference type="GO" id="GO:0005829">
    <property type="term" value="C:cytosol"/>
    <property type="evidence" value="ECO:0007669"/>
    <property type="project" value="TreeGrafter"/>
</dbReference>
<keyword evidence="9" id="KW-0234">DNA repair</keyword>
<dbReference type="PANTHER" id="PTHR11070">
    <property type="entry name" value="UVRD / RECB / PCRA DNA HELICASE FAMILY MEMBER"/>
    <property type="match status" value="1"/>
</dbReference>
<feature type="domain" description="UvrD-like helicase C-terminal" evidence="10">
    <location>
        <begin position="18"/>
        <end position="292"/>
    </location>
</feature>
<dbReference type="SUPFAM" id="SSF52540">
    <property type="entry name" value="P-loop containing nucleoside triphosphate hydrolases"/>
    <property type="match status" value="1"/>
</dbReference>
<accession>A0A0G1NE07</accession>
<evidence type="ECO:0000256" key="4">
    <source>
        <dbReference type="ARBA" id="ARBA00022801"/>
    </source>
</evidence>
<keyword evidence="1" id="KW-0540">Nuclease</keyword>
<dbReference type="AlphaFoldDB" id="A0A0G1NE07"/>
<dbReference type="InterPro" id="IPR011604">
    <property type="entry name" value="PDDEXK-like_dom_sf"/>
</dbReference>
<dbReference type="InterPro" id="IPR038726">
    <property type="entry name" value="PDDEXK_AddAB-type"/>
</dbReference>
<evidence type="ECO:0000256" key="9">
    <source>
        <dbReference type="ARBA" id="ARBA00023204"/>
    </source>
</evidence>
<evidence type="ECO:0000313" key="12">
    <source>
        <dbReference type="Proteomes" id="UP000033966"/>
    </source>
</evidence>
<name>A0A0G1NE07_9BACT</name>
<gene>
    <name evidence="11" type="ORF">UW92_C0013G0006</name>
</gene>
<dbReference type="Pfam" id="PF13361">
    <property type="entry name" value="UvrD_C"/>
    <property type="match status" value="1"/>
</dbReference>
<proteinExistence type="predicted"/>
<keyword evidence="7" id="KW-0067">ATP-binding</keyword>
<dbReference type="EMBL" id="LCKF01000013">
    <property type="protein sequence ID" value="KKT91357.1"/>
    <property type="molecule type" value="Genomic_DNA"/>
</dbReference>
<evidence type="ECO:0000256" key="1">
    <source>
        <dbReference type="ARBA" id="ARBA00022722"/>
    </source>
</evidence>
<comment type="caution">
    <text evidence="11">The sequence shown here is derived from an EMBL/GenBank/DDBJ whole genome shotgun (WGS) entry which is preliminary data.</text>
</comment>
<evidence type="ECO:0000256" key="3">
    <source>
        <dbReference type="ARBA" id="ARBA00022763"/>
    </source>
</evidence>
<keyword evidence="8" id="KW-0238">DNA-binding</keyword>
<dbReference type="PATRIC" id="fig|1618662.3.peg.295"/>
<reference evidence="11 12" key="1">
    <citation type="journal article" date="2015" name="Nature">
        <title>rRNA introns, odd ribosomes, and small enigmatic genomes across a large radiation of phyla.</title>
        <authorList>
            <person name="Brown C.T."/>
            <person name="Hug L.A."/>
            <person name="Thomas B.C."/>
            <person name="Sharon I."/>
            <person name="Castelle C.J."/>
            <person name="Singh A."/>
            <person name="Wilkins M.J."/>
            <person name="Williams K.H."/>
            <person name="Banfield J.F."/>
        </authorList>
    </citation>
    <scope>NUCLEOTIDE SEQUENCE [LARGE SCALE GENOMIC DNA]</scope>
</reference>
<dbReference type="Gene3D" id="3.90.320.10">
    <property type="match status" value="1"/>
</dbReference>
<organism evidence="11 12">
    <name type="scientific">Candidatus Jorgensenbacteria bacterium GW2011_GWA2_45_13</name>
    <dbReference type="NCBI Taxonomy" id="1618662"/>
    <lineage>
        <taxon>Bacteria</taxon>
        <taxon>Candidatus Joergenseniibacteriota</taxon>
    </lineage>
</organism>
<dbReference type="PANTHER" id="PTHR11070:SF59">
    <property type="entry name" value="DNA 3'-5' HELICASE"/>
    <property type="match status" value="1"/>
</dbReference>
<dbReference type="InterPro" id="IPR000212">
    <property type="entry name" value="DNA_helicase_UvrD/REP"/>
</dbReference>
<dbReference type="GO" id="GO:0033202">
    <property type="term" value="C:DNA helicase complex"/>
    <property type="evidence" value="ECO:0007669"/>
    <property type="project" value="TreeGrafter"/>
</dbReference>
<evidence type="ECO:0000256" key="2">
    <source>
        <dbReference type="ARBA" id="ARBA00022741"/>
    </source>
</evidence>
<dbReference type="GO" id="GO:0043138">
    <property type="term" value="F:3'-5' DNA helicase activity"/>
    <property type="evidence" value="ECO:0007669"/>
    <property type="project" value="TreeGrafter"/>
</dbReference>
<keyword evidence="2" id="KW-0547">Nucleotide-binding</keyword>
<keyword evidence="6" id="KW-0269">Exonuclease</keyword>
<dbReference type="Proteomes" id="UP000033966">
    <property type="component" value="Unassembled WGS sequence"/>
</dbReference>
<dbReference type="InterPro" id="IPR027417">
    <property type="entry name" value="P-loop_NTPase"/>
</dbReference>
<evidence type="ECO:0000313" key="11">
    <source>
        <dbReference type="EMBL" id="KKT91357.1"/>
    </source>
</evidence>
<evidence type="ECO:0000256" key="5">
    <source>
        <dbReference type="ARBA" id="ARBA00022806"/>
    </source>
</evidence>
<dbReference type="GO" id="GO:0005524">
    <property type="term" value="F:ATP binding"/>
    <property type="evidence" value="ECO:0007669"/>
    <property type="project" value="UniProtKB-KW"/>
</dbReference>
<protein>
    <submittedName>
        <fullName evidence="11">DNA/RNA helicase, superfamily I</fullName>
    </submittedName>
</protein>
<dbReference type="InterPro" id="IPR014017">
    <property type="entry name" value="DNA_helicase_UvrD-like_C"/>
</dbReference>
<dbReference type="Gene3D" id="1.10.486.10">
    <property type="entry name" value="PCRA, domain 4"/>
    <property type="match status" value="1"/>
</dbReference>
<evidence type="ECO:0000259" key="10">
    <source>
        <dbReference type="PROSITE" id="PS51217"/>
    </source>
</evidence>
<evidence type="ECO:0000256" key="8">
    <source>
        <dbReference type="ARBA" id="ARBA00023125"/>
    </source>
</evidence>
<keyword evidence="4" id="KW-0378">Hydrolase</keyword>
<dbReference type="GO" id="GO:0004527">
    <property type="term" value="F:exonuclease activity"/>
    <property type="evidence" value="ECO:0007669"/>
    <property type="project" value="UniProtKB-KW"/>
</dbReference>
<sequence>MYPEAKLIALEENYRSTQVILDSAESLISGEKRLKANAIYPNTNIDVYDFSRPEVEIFFLANDIKKKINAGVSPNEIAVLYRDNRDVFPIARVFEKFAIPFVIESDQDILGDQDIRKLLLILRTVNEYGKDDLAIEAMHIDFLHITPLDVYKIIAYAGEHCTRVQDVMRSEESLRALDAENPLAIINFANQLSRWKSVSKNKDVLSFFETVVRESGFLSSILGSSDSVEKMDKLNALFDELKTLLEAHRTATLADLFTYLDTLKEHNILVKKNLARHIVREVRLMTAHRSKGLEFESVYLVNAHNGHWGNKRHPNALPLSPKVYSLLDHEIEWDEQADERRLFYVALTRAKKEVTITYAKTSASGREQLPSQFVGEIRGDLIEKKDVGSWEDMYVKSGEAHFAPSISRGVDIRNRDFVRELFLKYGFSVTGLNNYLECPWRYFYTNLLRIPKAKTKHQMYGTAAHAALRDLFETAKKRDPEKEFLLQRFEFHLHREALREHDLEEALEKGRQSLAGYFDAYVGKWNLNTQTEFTVKGVMLSPDVRLTGKIDKMEMMDGAGNVSVVDYKTGRPKSRGEIEGSTKTSNGNIKRQLVFYRLLLDLFHDGKYKMTSGEIDFVESDTKGKYRKERFSIEKDEVEELKALTQKTAEEILSLSFWDRTCGDEACEYCGLRRMMADS</sequence>
<keyword evidence="3" id="KW-0227">DNA damage</keyword>
<dbReference type="GO" id="GO:0003677">
    <property type="term" value="F:DNA binding"/>
    <property type="evidence" value="ECO:0007669"/>
    <property type="project" value="UniProtKB-KW"/>
</dbReference>
<dbReference type="GO" id="GO:0000725">
    <property type="term" value="P:recombinational repair"/>
    <property type="evidence" value="ECO:0007669"/>
    <property type="project" value="TreeGrafter"/>
</dbReference>
<dbReference type="Gene3D" id="3.40.50.300">
    <property type="entry name" value="P-loop containing nucleotide triphosphate hydrolases"/>
    <property type="match status" value="1"/>
</dbReference>
<dbReference type="Pfam" id="PF12705">
    <property type="entry name" value="PDDEXK_1"/>
    <property type="match status" value="1"/>
</dbReference>
<evidence type="ECO:0000256" key="6">
    <source>
        <dbReference type="ARBA" id="ARBA00022839"/>
    </source>
</evidence>
<evidence type="ECO:0000256" key="7">
    <source>
        <dbReference type="ARBA" id="ARBA00022840"/>
    </source>
</evidence>
<keyword evidence="5 11" id="KW-0347">Helicase</keyword>